<dbReference type="EMBL" id="MU005769">
    <property type="protein sequence ID" value="KAF2710391.1"/>
    <property type="molecule type" value="Genomic_DNA"/>
</dbReference>
<keyword evidence="1" id="KW-1133">Transmembrane helix</keyword>
<gene>
    <name evidence="2" type="ORF">K504DRAFT_260624</name>
</gene>
<keyword evidence="3" id="KW-1185">Reference proteome</keyword>
<dbReference type="AlphaFoldDB" id="A0A6G1KD72"/>
<sequence>MRTRAKDLGILWYDYFGVYRVFLFIVILAYQIMRARNVFYAVRATHTARFLDILQRRISKTLYRLCGLPISFVVGPIYFRTFLSR</sequence>
<feature type="transmembrane region" description="Helical" evidence="1">
    <location>
        <begin position="12"/>
        <end position="33"/>
    </location>
</feature>
<name>A0A6G1KD72_9PLEO</name>
<keyword evidence="1" id="KW-0812">Transmembrane</keyword>
<evidence type="ECO:0000313" key="2">
    <source>
        <dbReference type="EMBL" id="KAF2710391.1"/>
    </source>
</evidence>
<protein>
    <submittedName>
        <fullName evidence="2">Uncharacterized protein</fullName>
    </submittedName>
</protein>
<feature type="transmembrane region" description="Helical" evidence="1">
    <location>
        <begin position="61"/>
        <end position="79"/>
    </location>
</feature>
<evidence type="ECO:0000313" key="3">
    <source>
        <dbReference type="Proteomes" id="UP000799428"/>
    </source>
</evidence>
<evidence type="ECO:0000256" key="1">
    <source>
        <dbReference type="SAM" id="Phobius"/>
    </source>
</evidence>
<proteinExistence type="predicted"/>
<dbReference type="Proteomes" id="UP000799428">
    <property type="component" value="Unassembled WGS sequence"/>
</dbReference>
<accession>A0A6G1KD72</accession>
<reference evidence="2" key="1">
    <citation type="journal article" date="2020" name="Stud. Mycol.">
        <title>101 Dothideomycetes genomes: a test case for predicting lifestyles and emergence of pathogens.</title>
        <authorList>
            <person name="Haridas S."/>
            <person name="Albert R."/>
            <person name="Binder M."/>
            <person name="Bloem J."/>
            <person name="Labutti K."/>
            <person name="Salamov A."/>
            <person name="Andreopoulos B."/>
            <person name="Baker S."/>
            <person name="Barry K."/>
            <person name="Bills G."/>
            <person name="Bluhm B."/>
            <person name="Cannon C."/>
            <person name="Castanera R."/>
            <person name="Culley D."/>
            <person name="Daum C."/>
            <person name="Ezra D."/>
            <person name="Gonzalez J."/>
            <person name="Henrissat B."/>
            <person name="Kuo A."/>
            <person name="Liang C."/>
            <person name="Lipzen A."/>
            <person name="Lutzoni F."/>
            <person name="Magnuson J."/>
            <person name="Mondo S."/>
            <person name="Nolan M."/>
            <person name="Ohm R."/>
            <person name="Pangilinan J."/>
            <person name="Park H.-J."/>
            <person name="Ramirez L."/>
            <person name="Alfaro M."/>
            <person name="Sun H."/>
            <person name="Tritt A."/>
            <person name="Yoshinaga Y."/>
            <person name="Zwiers L.-H."/>
            <person name="Turgeon B."/>
            <person name="Goodwin S."/>
            <person name="Spatafora J."/>
            <person name="Crous P."/>
            <person name="Grigoriev I."/>
        </authorList>
    </citation>
    <scope>NUCLEOTIDE SEQUENCE</scope>
    <source>
        <strain evidence="2">CBS 279.74</strain>
    </source>
</reference>
<organism evidence="2 3">
    <name type="scientific">Pleomassaria siparia CBS 279.74</name>
    <dbReference type="NCBI Taxonomy" id="1314801"/>
    <lineage>
        <taxon>Eukaryota</taxon>
        <taxon>Fungi</taxon>
        <taxon>Dikarya</taxon>
        <taxon>Ascomycota</taxon>
        <taxon>Pezizomycotina</taxon>
        <taxon>Dothideomycetes</taxon>
        <taxon>Pleosporomycetidae</taxon>
        <taxon>Pleosporales</taxon>
        <taxon>Pleomassariaceae</taxon>
        <taxon>Pleomassaria</taxon>
    </lineage>
</organism>
<keyword evidence="1" id="KW-0472">Membrane</keyword>